<dbReference type="Proteomes" id="UP000471640">
    <property type="component" value="Unassembled WGS sequence"/>
</dbReference>
<dbReference type="AlphaFoldDB" id="A0A6P1E0K0"/>
<evidence type="ECO:0000259" key="1">
    <source>
        <dbReference type="Pfam" id="PF00535"/>
    </source>
</evidence>
<evidence type="ECO:0000313" key="3">
    <source>
        <dbReference type="Proteomes" id="UP000471640"/>
    </source>
</evidence>
<comment type="caution">
    <text evidence="2">The sequence shown here is derived from an EMBL/GenBank/DDBJ whole genome shotgun (WGS) entry which is preliminary data.</text>
</comment>
<dbReference type="GO" id="GO:0016758">
    <property type="term" value="F:hexosyltransferase activity"/>
    <property type="evidence" value="ECO:0007669"/>
    <property type="project" value="UniProtKB-ARBA"/>
</dbReference>
<name>A0A6P1E0K0_9GAMM</name>
<dbReference type="CDD" id="cd00761">
    <property type="entry name" value="Glyco_tranf_GTA_type"/>
    <property type="match status" value="1"/>
</dbReference>
<reference evidence="3" key="1">
    <citation type="journal article" date="2020" name="Microbiol. Resour. Announc.">
        <title>Draft Genome Sequences of Thiorhodococcus mannitoliphagus and Thiorhodococcus minor, Purple Sulfur Photosynthetic Bacteria in the Gammaproteobacterial Family Chromatiaceae.</title>
        <authorList>
            <person name="Aviles F.A."/>
            <person name="Meyer T.E."/>
            <person name="Kyndt J.A."/>
        </authorList>
    </citation>
    <scope>NUCLEOTIDE SEQUENCE [LARGE SCALE GENOMIC DNA]</scope>
    <source>
        <strain evidence="3">DSM 18266</strain>
    </source>
</reference>
<feature type="domain" description="Glycosyltransferase 2-like" evidence="1">
    <location>
        <begin position="11"/>
        <end position="111"/>
    </location>
</feature>
<protein>
    <submittedName>
        <fullName evidence="2">Glycosyltransferase family 2 protein</fullName>
    </submittedName>
</protein>
<gene>
    <name evidence="2" type="ORF">G3480_24635</name>
</gene>
<dbReference type="Pfam" id="PF00535">
    <property type="entry name" value="Glycos_transf_2"/>
    <property type="match status" value="1"/>
</dbReference>
<organism evidence="2 3">
    <name type="scientific">Thiorhodococcus mannitoliphagus</name>
    <dbReference type="NCBI Taxonomy" id="329406"/>
    <lineage>
        <taxon>Bacteria</taxon>
        <taxon>Pseudomonadati</taxon>
        <taxon>Pseudomonadota</taxon>
        <taxon>Gammaproteobacteria</taxon>
        <taxon>Chromatiales</taxon>
        <taxon>Chromatiaceae</taxon>
        <taxon>Thiorhodococcus</taxon>
    </lineage>
</organism>
<dbReference type="EMBL" id="JAAIJR010000204">
    <property type="protein sequence ID" value="NEX23439.1"/>
    <property type="molecule type" value="Genomic_DNA"/>
</dbReference>
<sequence length="401" mass="45971">MKDLITEPLVSIVMVNWNYQQFVTQAIDSVKHQTYTRWECVVVDNGSSDQSIEVIARAIEGDNRFRLLRLENNIGHFAGAMAALKHITGCLVAFLDADDYYFPQFLSSHVQVHISAIKPTAFTSSNTVMVDSDNTLISGGLQQFDAKDERFRKNLPKHPLLLASGVTPEYYDRLRNGTYFGGEDLGYWYWQHGSSNVLRRELLDILKPTTEGEIPFGGVDTYFLIPLSAITGATVMDVSLSAYRLHETNDWGRMPLFNGILAGNLDAYARNKLLKRLLITTLIEKAEILSATINPSYRYFRFLEIVFHHSGETVLLGRESPFSSDPIIDTLSKKMPFFVETFGMGSVFQEFRKMMPHETLCRVISRTYEGRKRWRVLFSVWKKEYISRLKAAGRRILFFRR</sequence>
<dbReference type="SUPFAM" id="SSF53448">
    <property type="entry name" value="Nucleotide-diphospho-sugar transferases"/>
    <property type="match status" value="1"/>
</dbReference>
<dbReference type="InterPro" id="IPR029044">
    <property type="entry name" value="Nucleotide-diphossugar_trans"/>
</dbReference>
<reference evidence="2 3" key="2">
    <citation type="submission" date="2020-02" db="EMBL/GenBank/DDBJ databases">
        <title>Genome sequences of Thiorhodococcus mannitoliphagus and Thiorhodococcus minor, purple sulfur photosynthetic bacteria in the gammaproteobacterial family, Chromatiaceae.</title>
        <authorList>
            <person name="Aviles F.A."/>
            <person name="Meyer T.E."/>
            <person name="Kyndt J.A."/>
        </authorList>
    </citation>
    <scope>NUCLEOTIDE SEQUENCE [LARGE SCALE GENOMIC DNA]</scope>
    <source>
        <strain evidence="2 3">DSM 18266</strain>
    </source>
</reference>
<dbReference type="PANTHER" id="PTHR22916:SF3">
    <property type="entry name" value="UDP-GLCNAC:BETAGAL BETA-1,3-N-ACETYLGLUCOSAMINYLTRANSFERASE-LIKE PROTEIN 1"/>
    <property type="match status" value="1"/>
</dbReference>
<dbReference type="InterPro" id="IPR001173">
    <property type="entry name" value="Glyco_trans_2-like"/>
</dbReference>
<dbReference type="Gene3D" id="3.90.550.10">
    <property type="entry name" value="Spore Coat Polysaccharide Biosynthesis Protein SpsA, Chain A"/>
    <property type="match status" value="1"/>
</dbReference>
<dbReference type="PANTHER" id="PTHR22916">
    <property type="entry name" value="GLYCOSYLTRANSFERASE"/>
    <property type="match status" value="1"/>
</dbReference>
<proteinExistence type="predicted"/>
<accession>A0A6P1E0K0</accession>
<keyword evidence="2" id="KW-0808">Transferase</keyword>
<keyword evidence="3" id="KW-1185">Reference proteome</keyword>
<evidence type="ECO:0000313" key="2">
    <source>
        <dbReference type="EMBL" id="NEX23439.1"/>
    </source>
</evidence>